<accession>A0A392PDW1</accession>
<protein>
    <submittedName>
        <fullName evidence="1">Uncharacterized protein</fullName>
    </submittedName>
</protein>
<reference evidence="1 2" key="1">
    <citation type="journal article" date="2018" name="Front. Plant Sci.">
        <title>Red Clover (Trifolium pratense) and Zigzag Clover (T. medium) - A Picture of Genomic Similarities and Differences.</title>
        <authorList>
            <person name="Dluhosova J."/>
            <person name="Istvanek J."/>
            <person name="Nedelnik J."/>
            <person name="Repkova J."/>
        </authorList>
    </citation>
    <scope>NUCLEOTIDE SEQUENCE [LARGE SCALE GENOMIC DNA]</scope>
    <source>
        <strain evidence="2">cv. 10/8</strain>
        <tissue evidence="1">Leaf</tissue>
    </source>
</reference>
<evidence type="ECO:0000313" key="2">
    <source>
        <dbReference type="Proteomes" id="UP000265520"/>
    </source>
</evidence>
<evidence type="ECO:0000313" key="1">
    <source>
        <dbReference type="EMBL" id="MCI10321.1"/>
    </source>
</evidence>
<gene>
    <name evidence="1" type="ORF">A2U01_0031414</name>
</gene>
<sequence length="65" mass="7132">AFNYFKIKDNVKINVDGNFSSKSSMGSGGIIRSSNGSWESDFPCFEGSDVVLLAEEHFFSIPIAH</sequence>
<keyword evidence="2" id="KW-1185">Reference proteome</keyword>
<comment type="caution">
    <text evidence="1">The sequence shown here is derived from an EMBL/GenBank/DDBJ whole genome shotgun (WGS) entry which is preliminary data.</text>
</comment>
<feature type="non-terminal residue" evidence="1">
    <location>
        <position position="1"/>
    </location>
</feature>
<dbReference type="Proteomes" id="UP000265520">
    <property type="component" value="Unassembled WGS sequence"/>
</dbReference>
<name>A0A392PDW1_9FABA</name>
<organism evidence="1 2">
    <name type="scientific">Trifolium medium</name>
    <dbReference type="NCBI Taxonomy" id="97028"/>
    <lineage>
        <taxon>Eukaryota</taxon>
        <taxon>Viridiplantae</taxon>
        <taxon>Streptophyta</taxon>
        <taxon>Embryophyta</taxon>
        <taxon>Tracheophyta</taxon>
        <taxon>Spermatophyta</taxon>
        <taxon>Magnoliopsida</taxon>
        <taxon>eudicotyledons</taxon>
        <taxon>Gunneridae</taxon>
        <taxon>Pentapetalae</taxon>
        <taxon>rosids</taxon>
        <taxon>fabids</taxon>
        <taxon>Fabales</taxon>
        <taxon>Fabaceae</taxon>
        <taxon>Papilionoideae</taxon>
        <taxon>50 kb inversion clade</taxon>
        <taxon>NPAAA clade</taxon>
        <taxon>Hologalegina</taxon>
        <taxon>IRL clade</taxon>
        <taxon>Trifolieae</taxon>
        <taxon>Trifolium</taxon>
    </lineage>
</organism>
<dbReference type="EMBL" id="LXQA010075783">
    <property type="protein sequence ID" value="MCI10321.1"/>
    <property type="molecule type" value="Genomic_DNA"/>
</dbReference>
<proteinExistence type="predicted"/>
<dbReference type="AlphaFoldDB" id="A0A392PDW1"/>